<dbReference type="Gene3D" id="2.150.10.10">
    <property type="entry name" value="Serralysin-like metalloprotease, C-terminal"/>
    <property type="match status" value="1"/>
</dbReference>
<dbReference type="AlphaFoldDB" id="A0A927B7N5"/>
<dbReference type="GO" id="GO:0019867">
    <property type="term" value="C:outer membrane"/>
    <property type="evidence" value="ECO:0007669"/>
    <property type="project" value="InterPro"/>
</dbReference>
<sequence>MKSILLVVLPFLLFVTLGHAQVGIGTTTPKAFFNVLYGQTVLFGYDTTGTLSSSSITYPKLIWYGSKGAFRAGGISGSSATFAAWDKDNAGSYSFASGLDTRASGYAATSMGFATTASGYGSVAIGGFLTASGNYALAMGTNTLASGYSSMATGQSSTASGYTSRALGYVATANADFSTAMGNYVSTNSRKGAFIIGDQPPGGVSVIYDIYKNDVDNQMLMRFAGGYKLYSSTPASQTDAVGVSLNAGGNAWQTISDSTRKENFRLTDGTSFLQKISNMRLGSWNYKGQDAKTYRHYGPMAQDFFAAFGQDELGTIGEDKSINQADFDGVNLIAIQALIQKVEKLEAELAASKERESTTQARLAKIESLLTTSSAQTTVTFKP</sequence>
<dbReference type="SUPFAM" id="SSF101967">
    <property type="entry name" value="Adhesin YadA, collagen-binding domain"/>
    <property type="match status" value="1"/>
</dbReference>
<keyword evidence="2" id="KW-0732">Signal</keyword>
<dbReference type="Proteomes" id="UP000653797">
    <property type="component" value="Unassembled WGS sequence"/>
</dbReference>
<feature type="coiled-coil region" evidence="1">
    <location>
        <begin position="335"/>
        <end position="362"/>
    </location>
</feature>
<dbReference type="InterPro" id="IPR030392">
    <property type="entry name" value="S74_ICA"/>
</dbReference>
<keyword evidence="5" id="KW-1185">Reference proteome</keyword>
<evidence type="ECO:0000313" key="5">
    <source>
        <dbReference type="Proteomes" id="UP000653797"/>
    </source>
</evidence>
<evidence type="ECO:0000259" key="3">
    <source>
        <dbReference type="PROSITE" id="PS51688"/>
    </source>
</evidence>
<accession>A0A927B7N5</accession>
<evidence type="ECO:0000256" key="2">
    <source>
        <dbReference type="SAM" id="SignalP"/>
    </source>
</evidence>
<dbReference type="PROSITE" id="PS51688">
    <property type="entry name" value="ICA"/>
    <property type="match status" value="1"/>
</dbReference>
<dbReference type="RefSeq" id="WP_191042841.1">
    <property type="nucleotide sequence ID" value="NZ_JACXAA010000018.1"/>
</dbReference>
<name>A0A927B7N5_9BACT</name>
<proteinExistence type="predicted"/>
<reference evidence="4" key="1">
    <citation type="submission" date="2020-09" db="EMBL/GenBank/DDBJ databases">
        <authorList>
            <person name="Kim M.K."/>
        </authorList>
    </citation>
    <scope>NUCLEOTIDE SEQUENCE</scope>
    <source>
        <strain evidence="4">BT704</strain>
    </source>
</reference>
<evidence type="ECO:0000256" key="1">
    <source>
        <dbReference type="SAM" id="Coils"/>
    </source>
</evidence>
<dbReference type="EMBL" id="JACXAA010000018">
    <property type="protein sequence ID" value="MBD2757220.1"/>
    <property type="molecule type" value="Genomic_DNA"/>
</dbReference>
<dbReference type="Pfam" id="PF13884">
    <property type="entry name" value="Peptidase_S74"/>
    <property type="match status" value="1"/>
</dbReference>
<comment type="caution">
    <text evidence="4">The sequence shown here is derived from an EMBL/GenBank/DDBJ whole genome shotgun (WGS) entry which is preliminary data.</text>
</comment>
<evidence type="ECO:0000313" key="4">
    <source>
        <dbReference type="EMBL" id="MBD2757220.1"/>
    </source>
</evidence>
<dbReference type="InterPro" id="IPR008640">
    <property type="entry name" value="Adhesin_Head_dom"/>
</dbReference>
<dbReference type="Pfam" id="PF05658">
    <property type="entry name" value="YadA_head"/>
    <property type="match status" value="3"/>
</dbReference>
<feature type="domain" description="Peptidase S74" evidence="3">
    <location>
        <begin position="256"/>
        <end position="349"/>
    </location>
</feature>
<protein>
    <submittedName>
        <fullName evidence="4">Tail fiber domain-containing protein</fullName>
    </submittedName>
</protein>
<dbReference type="CDD" id="cd12820">
    <property type="entry name" value="LbR_YadA-like"/>
    <property type="match status" value="1"/>
</dbReference>
<feature type="signal peptide" evidence="2">
    <location>
        <begin position="1"/>
        <end position="20"/>
    </location>
</feature>
<keyword evidence="1" id="KW-0175">Coiled coil</keyword>
<organism evidence="4 5">
    <name type="scientific">Spirosoma validum</name>
    <dbReference type="NCBI Taxonomy" id="2771355"/>
    <lineage>
        <taxon>Bacteria</taxon>
        <taxon>Pseudomonadati</taxon>
        <taxon>Bacteroidota</taxon>
        <taxon>Cytophagia</taxon>
        <taxon>Cytophagales</taxon>
        <taxon>Cytophagaceae</taxon>
        <taxon>Spirosoma</taxon>
    </lineage>
</organism>
<gene>
    <name evidence="4" type="ORF">IC230_30370</name>
</gene>
<feature type="chain" id="PRO_5037635163" evidence="2">
    <location>
        <begin position="21"/>
        <end position="383"/>
    </location>
</feature>
<dbReference type="InterPro" id="IPR011049">
    <property type="entry name" value="Serralysin-like_metalloprot_C"/>
</dbReference>